<dbReference type="Pfam" id="PF13419">
    <property type="entry name" value="HAD_2"/>
    <property type="match status" value="1"/>
</dbReference>
<dbReference type="SFLD" id="SFLDG01129">
    <property type="entry name" value="C1.5:_HAD__Beta-PGM__Phosphata"/>
    <property type="match status" value="1"/>
</dbReference>
<dbReference type="EMBL" id="AFZC02000002">
    <property type="protein sequence ID" value="EHL09538.1"/>
    <property type="molecule type" value="Genomic_DNA"/>
</dbReference>
<organism evidence="5 6">
    <name type="scientific">Oribacterium parvum ACB1</name>
    <dbReference type="NCBI Taxonomy" id="796943"/>
    <lineage>
        <taxon>Bacteria</taxon>
        <taxon>Bacillati</taxon>
        <taxon>Bacillota</taxon>
        <taxon>Clostridia</taxon>
        <taxon>Lachnospirales</taxon>
        <taxon>Lachnospiraceae</taxon>
        <taxon>Oribacterium</taxon>
    </lineage>
</organism>
<dbReference type="PATRIC" id="fig|796943.3.peg.1976"/>
<dbReference type="PRINTS" id="PR00413">
    <property type="entry name" value="HADHALOGNASE"/>
</dbReference>
<keyword evidence="4" id="KW-0460">Magnesium</keyword>
<dbReference type="HOGENOM" id="CLU_045011_13_1_9"/>
<protein>
    <submittedName>
        <fullName evidence="5">HAD hydrolase, family IA</fullName>
    </submittedName>
</protein>
<dbReference type="SFLD" id="SFLDS00003">
    <property type="entry name" value="Haloacid_Dehalogenase"/>
    <property type="match status" value="1"/>
</dbReference>
<dbReference type="InterPro" id="IPR051600">
    <property type="entry name" value="Beta-PGM-like"/>
</dbReference>
<dbReference type="Proteomes" id="UP000018461">
    <property type="component" value="Unassembled WGS sequence"/>
</dbReference>
<dbReference type="CDD" id="cd07505">
    <property type="entry name" value="HAD_BPGM-like"/>
    <property type="match status" value="1"/>
</dbReference>
<comment type="similarity">
    <text evidence="2">Belongs to the HAD-like hydrolase superfamily. CbbY/CbbZ/Gph/YieH family.</text>
</comment>
<evidence type="ECO:0000256" key="1">
    <source>
        <dbReference type="ARBA" id="ARBA00001946"/>
    </source>
</evidence>
<dbReference type="GO" id="GO:0003824">
    <property type="term" value="F:catalytic activity"/>
    <property type="evidence" value="ECO:0007669"/>
    <property type="project" value="UniProtKB-ARBA"/>
</dbReference>
<evidence type="ECO:0000256" key="2">
    <source>
        <dbReference type="ARBA" id="ARBA00006171"/>
    </source>
</evidence>
<keyword evidence="5" id="KW-0378">Hydrolase</keyword>
<accession>G9WQ78</accession>
<dbReference type="Gene3D" id="1.10.150.240">
    <property type="entry name" value="Putative phosphatase, domain 2"/>
    <property type="match status" value="1"/>
</dbReference>
<reference evidence="5" key="2">
    <citation type="submission" date="2013-03" db="EMBL/GenBank/DDBJ databases">
        <title>The Genome Sequence of Oribacterium sp. ACB1.</title>
        <authorList>
            <consortium name="The Broad Institute Genomics Platform"/>
            <consortium name="The Broad Institute Genome Sequencing Center for Infectious Disease"/>
            <person name="Earl A."/>
            <person name="Ward D."/>
            <person name="Feldgarden M."/>
            <person name="Gevers D."/>
            <person name="Sizova M."/>
            <person name="Hazen A."/>
            <person name="Epstein S."/>
            <person name="Walker B."/>
            <person name="Young S."/>
            <person name="Zeng Q."/>
            <person name="Gargeya S."/>
            <person name="Fitzgerald M."/>
            <person name="Haas B."/>
            <person name="Abouelleil A."/>
            <person name="Allen A.W."/>
            <person name="Alvarado L."/>
            <person name="Arachchi H.M."/>
            <person name="Berlin A.M."/>
            <person name="Chapman S.B."/>
            <person name="Gainer-Dewar J."/>
            <person name="Goldberg J."/>
            <person name="Griggs A."/>
            <person name="Gujja S."/>
            <person name="Hansen M."/>
            <person name="Howarth C."/>
            <person name="Imamovic A."/>
            <person name="Ireland A."/>
            <person name="Larimer J."/>
            <person name="McCowan C."/>
            <person name="Murphy C."/>
            <person name="Pearson M."/>
            <person name="Poon T.W."/>
            <person name="Priest M."/>
            <person name="Roberts A."/>
            <person name="Saif S."/>
            <person name="Shea T."/>
            <person name="Sisk P."/>
            <person name="Sykes S."/>
            <person name="Wortman J."/>
            <person name="Nusbaum C."/>
            <person name="Birren B."/>
        </authorList>
    </citation>
    <scope>NUCLEOTIDE SEQUENCE [LARGE SCALE GENOMIC DNA]</scope>
    <source>
        <strain evidence="5">ACB1</strain>
    </source>
</reference>
<dbReference type="InterPro" id="IPR041492">
    <property type="entry name" value="HAD_2"/>
</dbReference>
<proteinExistence type="inferred from homology"/>
<dbReference type="SFLD" id="SFLDG01135">
    <property type="entry name" value="C1.5.6:_HAD__Beta-PGM__Phospha"/>
    <property type="match status" value="1"/>
</dbReference>
<dbReference type="PANTHER" id="PTHR46193">
    <property type="entry name" value="6-PHOSPHOGLUCONATE PHOSPHATASE"/>
    <property type="match status" value="1"/>
</dbReference>
<dbReference type="InterPro" id="IPR036412">
    <property type="entry name" value="HAD-like_sf"/>
</dbReference>
<dbReference type="InterPro" id="IPR023214">
    <property type="entry name" value="HAD_sf"/>
</dbReference>
<reference evidence="5" key="1">
    <citation type="submission" date="2011-08" db="EMBL/GenBank/DDBJ databases">
        <authorList>
            <consortium name="The Broad Institute Genome Sequencing Platform"/>
            <person name="Earl A."/>
            <person name="Ward D."/>
            <person name="Feldgarden M."/>
            <person name="Gevers D."/>
            <person name="Sizova M."/>
            <person name="Hazen A."/>
            <person name="Epstein S."/>
            <person name="Young S.K."/>
            <person name="Zeng Q."/>
            <person name="Gargeya S."/>
            <person name="Fitzgerald M."/>
            <person name="Haas B."/>
            <person name="Abouelleil A."/>
            <person name="Alvarado L."/>
            <person name="Arachchi H.M."/>
            <person name="Berlin A."/>
            <person name="Brown A."/>
            <person name="Chapman S.B."/>
            <person name="Chen Z."/>
            <person name="Dunbar C."/>
            <person name="Freedman E."/>
            <person name="Gearin G."/>
            <person name="Gellesch M."/>
            <person name="Goldberg J."/>
            <person name="Griggs A."/>
            <person name="Gujja S."/>
            <person name="Heiman D."/>
            <person name="Howarth C."/>
            <person name="Larson L."/>
            <person name="Lui A."/>
            <person name="MacDonald P.J.P."/>
            <person name="Montmayeur A."/>
            <person name="Murphy C."/>
            <person name="Neiman D."/>
            <person name="Pearson M."/>
            <person name="Priest M."/>
            <person name="Roberts A."/>
            <person name="Saif S."/>
            <person name="Shea T."/>
            <person name="Shenoy N."/>
            <person name="Sisk P."/>
            <person name="Stolte C."/>
            <person name="Sykes S."/>
            <person name="Wortman J."/>
            <person name="Nusbaum C."/>
            <person name="Birren B."/>
        </authorList>
    </citation>
    <scope>NUCLEOTIDE SEQUENCE [LARGE SCALE GENOMIC DNA]</scope>
    <source>
        <strain evidence="5">ACB1</strain>
    </source>
</reference>
<comment type="cofactor">
    <cofactor evidence="1">
        <name>Mg(2+)</name>
        <dbReference type="ChEBI" id="CHEBI:18420"/>
    </cofactor>
</comment>
<dbReference type="PANTHER" id="PTHR46193:SF9">
    <property type="entry name" value="HALOACID DEHALOGENASE-LIKE HYDROLASE DOMAIN-CONTAINING PROTEIN SGPP"/>
    <property type="match status" value="1"/>
</dbReference>
<dbReference type="InterPro" id="IPR006439">
    <property type="entry name" value="HAD-SF_hydro_IA"/>
</dbReference>
<dbReference type="Gene3D" id="3.40.50.1000">
    <property type="entry name" value="HAD superfamily/HAD-like"/>
    <property type="match status" value="1"/>
</dbReference>
<comment type="caution">
    <text evidence="5">The sequence shown here is derived from an EMBL/GenBank/DDBJ whole genome shotgun (WGS) entry which is preliminary data.</text>
</comment>
<evidence type="ECO:0000256" key="4">
    <source>
        <dbReference type="ARBA" id="ARBA00022842"/>
    </source>
</evidence>
<evidence type="ECO:0000313" key="6">
    <source>
        <dbReference type="Proteomes" id="UP000018461"/>
    </source>
</evidence>
<evidence type="ECO:0000313" key="5">
    <source>
        <dbReference type="EMBL" id="EHL09538.1"/>
    </source>
</evidence>
<dbReference type="AlphaFoldDB" id="G9WQ78"/>
<name>G9WQ78_9FIRM</name>
<sequence length="210" mass="24055">MRNKIKAVLFDMDGVLIDAKDWHYEALNKALKLFGIEINRYDHLTTFDGLPTKVKLDLLSKRFYLPEGLHSFINEMKQSYTAELVYQRCHPMFHHEYALSRLKREGYKIAVCSNSIRNTIELMMDRAGLSSYIDLIISNEDVSRAKPDPEMYNTAIRKFSLEPCECLVVEDNPNGIKAGKASGAFVLEVATVYDVNYENISKKIGDCEND</sequence>
<evidence type="ECO:0000256" key="3">
    <source>
        <dbReference type="ARBA" id="ARBA00022723"/>
    </source>
</evidence>
<keyword evidence="6" id="KW-1185">Reference proteome</keyword>
<dbReference type="InterPro" id="IPR023198">
    <property type="entry name" value="PGP-like_dom2"/>
</dbReference>
<dbReference type="RefSeq" id="WP_009535357.1">
    <property type="nucleotide sequence ID" value="NZ_KE148312.1"/>
</dbReference>
<dbReference type="SUPFAM" id="SSF56784">
    <property type="entry name" value="HAD-like"/>
    <property type="match status" value="1"/>
</dbReference>
<gene>
    <name evidence="5" type="ORF">HMPREF9625_01511</name>
</gene>
<keyword evidence="3" id="KW-0479">Metal-binding</keyword>
<dbReference type="NCBIfam" id="TIGR01509">
    <property type="entry name" value="HAD-SF-IA-v3"/>
    <property type="match status" value="1"/>
</dbReference>
<dbReference type="GO" id="GO:0046872">
    <property type="term" value="F:metal ion binding"/>
    <property type="evidence" value="ECO:0007669"/>
    <property type="project" value="UniProtKB-KW"/>
</dbReference>
<dbReference type="STRING" id="796943.HMPREF9625_01511"/>